<protein>
    <submittedName>
        <fullName evidence="2">6630_t:CDS:1</fullName>
    </submittedName>
</protein>
<feature type="transmembrane region" description="Helical" evidence="1">
    <location>
        <begin position="20"/>
        <end position="37"/>
    </location>
</feature>
<keyword evidence="3" id="KW-1185">Reference proteome</keyword>
<keyword evidence="1" id="KW-0472">Membrane</keyword>
<reference evidence="2" key="1">
    <citation type="submission" date="2021-06" db="EMBL/GenBank/DDBJ databases">
        <authorList>
            <person name="Kallberg Y."/>
            <person name="Tangrot J."/>
            <person name="Rosling A."/>
        </authorList>
    </citation>
    <scope>NUCLEOTIDE SEQUENCE</scope>
    <source>
        <strain evidence="2">CL551</strain>
    </source>
</reference>
<gene>
    <name evidence="2" type="ORF">AMORRO_LOCUS1516</name>
</gene>
<dbReference type="AlphaFoldDB" id="A0A9N8VQV1"/>
<evidence type="ECO:0000313" key="3">
    <source>
        <dbReference type="Proteomes" id="UP000789342"/>
    </source>
</evidence>
<dbReference type="EMBL" id="CAJVPV010000572">
    <property type="protein sequence ID" value="CAG8463524.1"/>
    <property type="molecule type" value="Genomic_DNA"/>
</dbReference>
<sequence length="59" mass="6708">MGFLGMQNGYGYHSFFENEYIFVTHMALLIVSIQSGYNTKSLATRIIAKLPSKVKTIYN</sequence>
<dbReference type="Proteomes" id="UP000789342">
    <property type="component" value="Unassembled WGS sequence"/>
</dbReference>
<accession>A0A9N8VQV1</accession>
<proteinExistence type="predicted"/>
<evidence type="ECO:0000256" key="1">
    <source>
        <dbReference type="SAM" id="Phobius"/>
    </source>
</evidence>
<evidence type="ECO:0000313" key="2">
    <source>
        <dbReference type="EMBL" id="CAG8463524.1"/>
    </source>
</evidence>
<organism evidence="2 3">
    <name type="scientific">Acaulospora morrowiae</name>
    <dbReference type="NCBI Taxonomy" id="94023"/>
    <lineage>
        <taxon>Eukaryota</taxon>
        <taxon>Fungi</taxon>
        <taxon>Fungi incertae sedis</taxon>
        <taxon>Mucoromycota</taxon>
        <taxon>Glomeromycotina</taxon>
        <taxon>Glomeromycetes</taxon>
        <taxon>Diversisporales</taxon>
        <taxon>Acaulosporaceae</taxon>
        <taxon>Acaulospora</taxon>
    </lineage>
</organism>
<keyword evidence="1" id="KW-1133">Transmembrane helix</keyword>
<comment type="caution">
    <text evidence="2">The sequence shown here is derived from an EMBL/GenBank/DDBJ whole genome shotgun (WGS) entry which is preliminary data.</text>
</comment>
<name>A0A9N8VQV1_9GLOM</name>
<keyword evidence="1" id="KW-0812">Transmembrane</keyword>